<name>A0A9P4MMH2_9PEZI</name>
<keyword evidence="7" id="KW-1185">Reference proteome</keyword>
<dbReference type="SMART" id="SM00906">
    <property type="entry name" value="Fungal_trans"/>
    <property type="match status" value="1"/>
</dbReference>
<dbReference type="PANTHER" id="PTHR31001">
    <property type="entry name" value="UNCHARACTERIZED TRANSCRIPTIONAL REGULATORY PROTEIN"/>
    <property type="match status" value="1"/>
</dbReference>
<comment type="caution">
    <text evidence="6">The sequence shown here is derived from an EMBL/GenBank/DDBJ whole genome shotgun (WGS) entry which is preliminary data.</text>
</comment>
<evidence type="ECO:0000256" key="2">
    <source>
        <dbReference type="ARBA" id="ARBA00022723"/>
    </source>
</evidence>
<dbReference type="GO" id="GO:0003677">
    <property type="term" value="F:DNA binding"/>
    <property type="evidence" value="ECO:0007669"/>
    <property type="project" value="InterPro"/>
</dbReference>
<dbReference type="AlphaFoldDB" id="A0A9P4MMH2"/>
<feature type="region of interest" description="Disordered" evidence="4">
    <location>
        <begin position="113"/>
        <end position="132"/>
    </location>
</feature>
<evidence type="ECO:0000313" key="6">
    <source>
        <dbReference type="EMBL" id="KAF2152741.1"/>
    </source>
</evidence>
<reference evidence="6" key="1">
    <citation type="journal article" date="2020" name="Stud. Mycol.">
        <title>101 Dothideomycetes genomes: a test case for predicting lifestyles and emergence of pathogens.</title>
        <authorList>
            <person name="Haridas S."/>
            <person name="Albert R."/>
            <person name="Binder M."/>
            <person name="Bloem J."/>
            <person name="Labutti K."/>
            <person name="Salamov A."/>
            <person name="Andreopoulos B."/>
            <person name="Baker S."/>
            <person name="Barry K."/>
            <person name="Bills G."/>
            <person name="Bluhm B."/>
            <person name="Cannon C."/>
            <person name="Castanera R."/>
            <person name="Culley D."/>
            <person name="Daum C."/>
            <person name="Ezra D."/>
            <person name="Gonzalez J."/>
            <person name="Henrissat B."/>
            <person name="Kuo A."/>
            <person name="Liang C."/>
            <person name="Lipzen A."/>
            <person name="Lutzoni F."/>
            <person name="Magnuson J."/>
            <person name="Mondo S."/>
            <person name="Nolan M."/>
            <person name="Ohm R."/>
            <person name="Pangilinan J."/>
            <person name="Park H.-J."/>
            <person name="Ramirez L."/>
            <person name="Alfaro M."/>
            <person name="Sun H."/>
            <person name="Tritt A."/>
            <person name="Yoshinaga Y."/>
            <person name="Zwiers L.-H."/>
            <person name="Turgeon B."/>
            <person name="Goodwin S."/>
            <person name="Spatafora J."/>
            <person name="Crous P."/>
            <person name="Grigoriev I."/>
        </authorList>
    </citation>
    <scope>NUCLEOTIDE SEQUENCE</scope>
    <source>
        <strain evidence="6">CBS 260.36</strain>
    </source>
</reference>
<evidence type="ECO:0000256" key="4">
    <source>
        <dbReference type="SAM" id="MobiDB-lite"/>
    </source>
</evidence>
<dbReference type="Gene3D" id="4.10.240.10">
    <property type="entry name" value="Zn(2)-C6 fungal-type DNA-binding domain"/>
    <property type="match status" value="1"/>
</dbReference>
<dbReference type="PROSITE" id="PS50048">
    <property type="entry name" value="ZN2_CY6_FUNGAL_2"/>
    <property type="match status" value="1"/>
</dbReference>
<evidence type="ECO:0000313" key="7">
    <source>
        <dbReference type="Proteomes" id="UP000799439"/>
    </source>
</evidence>
<dbReference type="CDD" id="cd00067">
    <property type="entry name" value="GAL4"/>
    <property type="match status" value="1"/>
</dbReference>
<dbReference type="Proteomes" id="UP000799439">
    <property type="component" value="Unassembled WGS sequence"/>
</dbReference>
<dbReference type="PANTHER" id="PTHR31001:SF45">
    <property type="entry name" value="ZN(II)2CYS6 TRANSCRIPTION FACTOR (EUROFUNG)"/>
    <property type="match status" value="1"/>
</dbReference>
<dbReference type="InterPro" id="IPR050613">
    <property type="entry name" value="Sec_Metabolite_Reg"/>
</dbReference>
<feature type="domain" description="Zn(2)-C6 fungal-type" evidence="5">
    <location>
        <begin position="28"/>
        <end position="55"/>
    </location>
</feature>
<dbReference type="GO" id="GO:0008270">
    <property type="term" value="F:zinc ion binding"/>
    <property type="evidence" value="ECO:0007669"/>
    <property type="project" value="InterPro"/>
</dbReference>
<sequence length="702" mass="80216">MFSPDPTANNSPKESAATTSKKAPRVLSCVQCQQRKIKCDRQSPCANCIRSRLRCIPAPTVGPRQRRRRPQERDLVERCRYYEGLLRQHNIPFEPLRQDPAVTQGLVANPTFDQVTAPDADKPSSPSSTAYSETVSETRNIWHAMNQRSHTHDPHDDSSDTSEEDAVRLTEIRKAWNSFESNDSLLFGVRDSFVNLRSLHPDQNQIFRLWQIYMERVNPLIQVVHAPSLQKSIIDATTDLSKADPNLVALMFSIYSVAVHSLTPEECQAAFSTSQEYLVIRYQFGCQQALLEAEFPRTISRDCLVALYLYLISLKSACHIQSLSSMLGVAIRIARRMNLHIESSYANGKSTPFEAELGRRLWWSLVTFDSRICEIADHQGSVLDPTWDCKVLANVNDFDLRPEMKEPPTSQPYPTESIFVAVRSHVSEFMRQDPSNLDFINPIYKSIASKSHGDGTVKALETYLEENYFKFCSLENPLHAMTIWHTRSQIAKLYLTEHFAKYTEPSQQHNVAASEAATLHATTLLDCDSKLLTSPLTKKYEWFANSYFPFTSWMYVLKDLKISPLGNSAEQAWISMGENYAARGMYSQPYNHPFYMLLMRAIDQAWEAREQAFRSIGTVPSQPQMIFDVRTKKERAGLDSQQSVKRWGVKNMVNLERLSLSEAFTPPKDKDLDFENLMEPAYDESGQPELDMNLVAHEFLWE</sequence>
<dbReference type="OrthoDB" id="2269373at2759"/>
<dbReference type="Pfam" id="PF04082">
    <property type="entry name" value="Fungal_trans"/>
    <property type="match status" value="1"/>
</dbReference>
<organism evidence="6 7">
    <name type="scientific">Myriangium duriaei CBS 260.36</name>
    <dbReference type="NCBI Taxonomy" id="1168546"/>
    <lineage>
        <taxon>Eukaryota</taxon>
        <taxon>Fungi</taxon>
        <taxon>Dikarya</taxon>
        <taxon>Ascomycota</taxon>
        <taxon>Pezizomycotina</taxon>
        <taxon>Dothideomycetes</taxon>
        <taxon>Dothideomycetidae</taxon>
        <taxon>Myriangiales</taxon>
        <taxon>Myriangiaceae</taxon>
        <taxon>Myriangium</taxon>
    </lineage>
</organism>
<proteinExistence type="predicted"/>
<dbReference type="GO" id="GO:0000981">
    <property type="term" value="F:DNA-binding transcription factor activity, RNA polymerase II-specific"/>
    <property type="evidence" value="ECO:0007669"/>
    <property type="project" value="InterPro"/>
</dbReference>
<dbReference type="InterPro" id="IPR036864">
    <property type="entry name" value="Zn2-C6_fun-type_DNA-bd_sf"/>
</dbReference>
<dbReference type="GO" id="GO:0006351">
    <property type="term" value="P:DNA-templated transcription"/>
    <property type="evidence" value="ECO:0007669"/>
    <property type="project" value="InterPro"/>
</dbReference>
<dbReference type="InterPro" id="IPR001138">
    <property type="entry name" value="Zn2Cys6_DnaBD"/>
</dbReference>
<accession>A0A9P4MMH2</accession>
<dbReference type="GO" id="GO:0005634">
    <property type="term" value="C:nucleus"/>
    <property type="evidence" value="ECO:0007669"/>
    <property type="project" value="UniProtKB-SubCell"/>
</dbReference>
<protein>
    <recommendedName>
        <fullName evidence="5">Zn(2)-C6 fungal-type domain-containing protein</fullName>
    </recommendedName>
</protein>
<keyword evidence="3" id="KW-0539">Nucleus</keyword>
<keyword evidence="2" id="KW-0479">Metal-binding</keyword>
<dbReference type="CDD" id="cd12148">
    <property type="entry name" value="fungal_TF_MHR"/>
    <property type="match status" value="1"/>
</dbReference>
<feature type="region of interest" description="Disordered" evidence="4">
    <location>
        <begin position="1"/>
        <end position="20"/>
    </location>
</feature>
<dbReference type="Pfam" id="PF00172">
    <property type="entry name" value="Zn_clus"/>
    <property type="match status" value="1"/>
</dbReference>
<gene>
    <name evidence="6" type="ORF">K461DRAFT_328105</name>
</gene>
<dbReference type="EMBL" id="ML996086">
    <property type="protein sequence ID" value="KAF2152741.1"/>
    <property type="molecule type" value="Genomic_DNA"/>
</dbReference>
<evidence type="ECO:0000256" key="1">
    <source>
        <dbReference type="ARBA" id="ARBA00004123"/>
    </source>
</evidence>
<feature type="region of interest" description="Disordered" evidence="4">
    <location>
        <begin position="147"/>
        <end position="166"/>
    </location>
</feature>
<comment type="subcellular location">
    <subcellularLocation>
        <location evidence="1">Nucleus</location>
    </subcellularLocation>
</comment>
<evidence type="ECO:0000259" key="5">
    <source>
        <dbReference type="PROSITE" id="PS50048"/>
    </source>
</evidence>
<dbReference type="SUPFAM" id="SSF57701">
    <property type="entry name" value="Zn2/Cys6 DNA-binding domain"/>
    <property type="match status" value="1"/>
</dbReference>
<evidence type="ECO:0000256" key="3">
    <source>
        <dbReference type="ARBA" id="ARBA00023242"/>
    </source>
</evidence>
<dbReference type="InterPro" id="IPR007219">
    <property type="entry name" value="XnlR_reg_dom"/>
</dbReference>
<dbReference type="SMART" id="SM00066">
    <property type="entry name" value="GAL4"/>
    <property type="match status" value="1"/>
</dbReference>